<gene>
    <name evidence="1" type="ORF">L195_g058318</name>
</gene>
<dbReference type="Proteomes" id="UP000236291">
    <property type="component" value="Unassembled WGS sequence"/>
</dbReference>
<proteinExistence type="predicted"/>
<comment type="caution">
    <text evidence="1">The sequence shown here is derived from an EMBL/GenBank/DDBJ whole genome shotgun (WGS) entry which is preliminary data.</text>
</comment>
<evidence type="ECO:0000313" key="1">
    <source>
        <dbReference type="EMBL" id="PNX56663.1"/>
    </source>
</evidence>
<accession>A0A2K3JRJ7</accession>
<dbReference type="EMBL" id="ASHM01120458">
    <property type="protein sequence ID" value="PNX56663.1"/>
    <property type="molecule type" value="Genomic_DNA"/>
</dbReference>
<sequence length="77" mass="8510">MVRMVAKKTATEPPTPIRTTVVRRASAAHRTTTMVGYIGKLRFGWVGSESRVFCLERGQRQKDGRLVVVVVVVVVGL</sequence>
<evidence type="ECO:0000313" key="2">
    <source>
        <dbReference type="Proteomes" id="UP000236291"/>
    </source>
</evidence>
<reference evidence="1 2" key="2">
    <citation type="journal article" date="2017" name="Front. Plant Sci.">
        <title>Gene Classification and Mining of Molecular Markers Useful in Red Clover (Trifolium pratense) Breeding.</title>
        <authorList>
            <person name="Istvanek J."/>
            <person name="Dluhosova J."/>
            <person name="Dluhos P."/>
            <person name="Patkova L."/>
            <person name="Nedelnik J."/>
            <person name="Repkova J."/>
        </authorList>
    </citation>
    <scope>NUCLEOTIDE SEQUENCE [LARGE SCALE GENOMIC DNA]</scope>
    <source>
        <strain evidence="2">cv. Tatra</strain>
        <tissue evidence="1">Young leaves</tissue>
    </source>
</reference>
<protein>
    <submittedName>
        <fullName evidence="1">Uncharacterized protein</fullName>
    </submittedName>
</protein>
<organism evidence="1 2">
    <name type="scientific">Trifolium pratense</name>
    <name type="common">Red clover</name>
    <dbReference type="NCBI Taxonomy" id="57577"/>
    <lineage>
        <taxon>Eukaryota</taxon>
        <taxon>Viridiplantae</taxon>
        <taxon>Streptophyta</taxon>
        <taxon>Embryophyta</taxon>
        <taxon>Tracheophyta</taxon>
        <taxon>Spermatophyta</taxon>
        <taxon>Magnoliopsida</taxon>
        <taxon>eudicotyledons</taxon>
        <taxon>Gunneridae</taxon>
        <taxon>Pentapetalae</taxon>
        <taxon>rosids</taxon>
        <taxon>fabids</taxon>
        <taxon>Fabales</taxon>
        <taxon>Fabaceae</taxon>
        <taxon>Papilionoideae</taxon>
        <taxon>50 kb inversion clade</taxon>
        <taxon>NPAAA clade</taxon>
        <taxon>Hologalegina</taxon>
        <taxon>IRL clade</taxon>
        <taxon>Trifolieae</taxon>
        <taxon>Trifolium</taxon>
    </lineage>
</organism>
<name>A0A2K3JRJ7_TRIPR</name>
<dbReference type="AlphaFoldDB" id="A0A2K3JRJ7"/>
<reference evidence="1 2" key="1">
    <citation type="journal article" date="2014" name="Am. J. Bot.">
        <title>Genome assembly and annotation for red clover (Trifolium pratense; Fabaceae).</title>
        <authorList>
            <person name="Istvanek J."/>
            <person name="Jaros M."/>
            <person name="Krenek A."/>
            <person name="Repkova J."/>
        </authorList>
    </citation>
    <scope>NUCLEOTIDE SEQUENCE [LARGE SCALE GENOMIC DNA]</scope>
    <source>
        <strain evidence="2">cv. Tatra</strain>
        <tissue evidence="1">Young leaves</tissue>
    </source>
</reference>